<accession>A0AA41UWU3</accession>
<reference evidence="3" key="1">
    <citation type="submission" date="2022-03" db="EMBL/GenBank/DDBJ databases">
        <title>A functionally conserved STORR gene fusion in Papaver species that diverged 16.8 million years ago.</title>
        <authorList>
            <person name="Catania T."/>
        </authorList>
    </citation>
    <scope>NUCLEOTIDE SEQUENCE</scope>
    <source>
        <strain evidence="3">S-191538</strain>
    </source>
</reference>
<dbReference type="AlphaFoldDB" id="A0AA41UWU3"/>
<organism evidence="3 4">
    <name type="scientific">Papaver nudicaule</name>
    <name type="common">Iceland poppy</name>
    <dbReference type="NCBI Taxonomy" id="74823"/>
    <lineage>
        <taxon>Eukaryota</taxon>
        <taxon>Viridiplantae</taxon>
        <taxon>Streptophyta</taxon>
        <taxon>Embryophyta</taxon>
        <taxon>Tracheophyta</taxon>
        <taxon>Spermatophyta</taxon>
        <taxon>Magnoliopsida</taxon>
        <taxon>Ranunculales</taxon>
        <taxon>Papaveraceae</taxon>
        <taxon>Papaveroideae</taxon>
        <taxon>Papaver</taxon>
    </lineage>
</organism>
<feature type="signal peptide" evidence="2">
    <location>
        <begin position="1"/>
        <end position="22"/>
    </location>
</feature>
<proteinExistence type="inferred from homology"/>
<evidence type="ECO:0000256" key="1">
    <source>
        <dbReference type="ARBA" id="ARBA00009431"/>
    </source>
</evidence>
<dbReference type="InterPro" id="IPR029058">
    <property type="entry name" value="AB_hydrolase_fold"/>
</dbReference>
<dbReference type="EMBL" id="JAJJMA010014182">
    <property type="protein sequence ID" value="MCL7022712.1"/>
    <property type="molecule type" value="Genomic_DNA"/>
</dbReference>
<evidence type="ECO:0000256" key="2">
    <source>
        <dbReference type="SAM" id="SignalP"/>
    </source>
</evidence>
<dbReference type="GO" id="GO:0006508">
    <property type="term" value="P:proteolysis"/>
    <property type="evidence" value="ECO:0007669"/>
    <property type="project" value="InterPro"/>
</dbReference>
<gene>
    <name evidence="3" type="ORF">MKW94_023758</name>
</gene>
<dbReference type="SUPFAM" id="SSF53474">
    <property type="entry name" value="alpha/beta-Hydrolases"/>
    <property type="match status" value="1"/>
</dbReference>
<comment type="caution">
    <text evidence="3">The sequence shown here is derived from an EMBL/GenBank/DDBJ whole genome shotgun (WGS) entry which is preliminary data.</text>
</comment>
<dbReference type="PANTHER" id="PTHR11802:SF29">
    <property type="entry name" value="SERINE CARBOXYPEPTIDASE-LIKE 19"/>
    <property type="match status" value="1"/>
</dbReference>
<dbReference type="PANTHER" id="PTHR11802">
    <property type="entry name" value="SERINE PROTEASE FAMILY S10 SERINE CARBOXYPEPTIDASE"/>
    <property type="match status" value="1"/>
</dbReference>
<feature type="chain" id="PRO_5041339411" description="Serine carboxypeptidase" evidence="2">
    <location>
        <begin position="23"/>
        <end position="136"/>
    </location>
</feature>
<dbReference type="GO" id="GO:0004185">
    <property type="term" value="F:serine-type carboxypeptidase activity"/>
    <property type="evidence" value="ECO:0007669"/>
    <property type="project" value="InterPro"/>
</dbReference>
<dbReference type="GO" id="GO:0016747">
    <property type="term" value="F:acyltransferase activity, transferring groups other than amino-acyl groups"/>
    <property type="evidence" value="ECO:0007669"/>
    <property type="project" value="TreeGrafter"/>
</dbReference>
<dbReference type="Proteomes" id="UP001177140">
    <property type="component" value="Unassembled WGS sequence"/>
</dbReference>
<dbReference type="Pfam" id="PF00450">
    <property type="entry name" value="Peptidase_S10"/>
    <property type="match status" value="1"/>
</dbReference>
<evidence type="ECO:0000313" key="4">
    <source>
        <dbReference type="Proteomes" id="UP001177140"/>
    </source>
</evidence>
<dbReference type="InterPro" id="IPR001563">
    <property type="entry name" value="Peptidase_S10"/>
</dbReference>
<protein>
    <recommendedName>
        <fullName evidence="5">Serine carboxypeptidase</fullName>
    </recommendedName>
</protein>
<dbReference type="GO" id="GO:0019748">
    <property type="term" value="P:secondary metabolic process"/>
    <property type="evidence" value="ECO:0007669"/>
    <property type="project" value="TreeGrafter"/>
</dbReference>
<evidence type="ECO:0000313" key="3">
    <source>
        <dbReference type="EMBL" id="MCL7022712.1"/>
    </source>
</evidence>
<comment type="similarity">
    <text evidence="1">Belongs to the peptidase S10 family.</text>
</comment>
<evidence type="ECO:0008006" key="5">
    <source>
        <dbReference type="Google" id="ProtNLM"/>
    </source>
</evidence>
<sequence length="136" mass="14776">MTTATQVFVVFLLFHVSSLSQSEAVSSGMLVTYLPGLAVEPLPFHLETGYIGVGSTGSESSTYEDASVREMFYYFVKSERNPKEDPLVLWLAGGPFCSGLSTLAIDGIGPIYIDKVVEYNNGSLPTLILNPNSWTK</sequence>
<dbReference type="Gene3D" id="3.40.50.1820">
    <property type="entry name" value="alpha/beta hydrolase"/>
    <property type="match status" value="1"/>
</dbReference>
<keyword evidence="2" id="KW-0732">Signal</keyword>
<name>A0AA41UWU3_PAPNU</name>
<feature type="non-terminal residue" evidence="3">
    <location>
        <position position="1"/>
    </location>
</feature>
<keyword evidence="4" id="KW-1185">Reference proteome</keyword>